<dbReference type="PANTHER" id="PTHR20955">
    <property type="entry name" value="PROTEIN JAGUNAL HOMOLOG 1"/>
    <property type="match status" value="1"/>
</dbReference>
<dbReference type="Proteomes" id="UP001497392">
    <property type="component" value="Unassembled WGS sequence"/>
</dbReference>
<evidence type="ECO:0000256" key="6">
    <source>
        <dbReference type="ARBA" id="ARBA00023136"/>
    </source>
</evidence>
<keyword evidence="3 7" id="KW-0812">Transmembrane</keyword>
<reference evidence="8 9" key="1">
    <citation type="submission" date="2024-06" db="EMBL/GenBank/DDBJ databases">
        <authorList>
            <person name="Kraege A."/>
            <person name="Thomma B."/>
        </authorList>
    </citation>
    <scope>NUCLEOTIDE SEQUENCE [LARGE SCALE GENOMIC DNA]</scope>
</reference>
<organism evidence="8 9">
    <name type="scientific">Coccomyxa viridis</name>
    <dbReference type="NCBI Taxonomy" id="1274662"/>
    <lineage>
        <taxon>Eukaryota</taxon>
        <taxon>Viridiplantae</taxon>
        <taxon>Chlorophyta</taxon>
        <taxon>core chlorophytes</taxon>
        <taxon>Trebouxiophyceae</taxon>
        <taxon>Trebouxiophyceae incertae sedis</taxon>
        <taxon>Coccomyxaceae</taxon>
        <taxon>Coccomyxa</taxon>
    </lineage>
</organism>
<name>A0ABP1FK93_9CHLO</name>
<proteinExistence type="inferred from homology"/>
<gene>
    <name evidence="8" type="primary">g1503</name>
    <name evidence="8" type="ORF">VP750_LOCUS1288</name>
</gene>
<dbReference type="InterPro" id="IPR009787">
    <property type="entry name" value="Jagunal"/>
</dbReference>
<evidence type="ECO:0000256" key="7">
    <source>
        <dbReference type="SAM" id="Phobius"/>
    </source>
</evidence>
<dbReference type="PANTHER" id="PTHR20955:SF1">
    <property type="entry name" value="PROTEIN JAGUNAL HOMOLOG 1"/>
    <property type="match status" value="1"/>
</dbReference>
<comment type="caution">
    <text evidence="8">The sequence shown here is derived from an EMBL/GenBank/DDBJ whole genome shotgun (WGS) entry which is preliminary data.</text>
</comment>
<keyword evidence="4" id="KW-0256">Endoplasmic reticulum</keyword>
<evidence type="ECO:0000256" key="1">
    <source>
        <dbReference type="ARBA" id="ARBA00004477"/>
    </source>
</evidence>
<evidence type="ECO:0000313" key="8">
    <source>
        <dbReference type="EMBL" id="CAL5219629.1"/>
    </source>
</evidence>
<sequence length="177" mass="19568">MRPPGTNGMDAKYRMQVVSHYKRLPAQKRRLKLLAYANVVVWVLVTIVQTLPLWHRLKSSQLEGDGGDKLWLAAQAATGGAIWTFAVYWAGTGGNIWRDDSQWLLSLYVVCNLVVAVMAGVLLYLRKMGNELLNGKSALQSIEYLELALNLIGVSTSVAASVLAYQYLSLRKKAKGS</sequence>
<feature type="transmembrane region" description="Helical" evidence="7">
    <location>
        <begin position="103"/>
        <end position="125"/>
    </location>
</feature>
<feature type="transmembrane region" description="Helical" evidence="7">
    <location>
        <begin position="145"/>
        <end position="168"/>
    </location>
</feature>
<evidence type="ECO:0000256" key="2">
    <source>
        <dbReference type="ARBA" id="ARBA00008462"/>
    </source>
</evidence>
<evidence type="ECO:0000256" key="4">
    <source>
        <dbReference type="ARBA" id="ARBA00022824"/>
    </source>
</evidence>
<evidence type="ECO:0000313" key="9">
    <source>
        <dbReference type="Proteomes" id="UP001497392"/>
    </source>
</evidence>
<evidence type="ECO:0000256" key="5">
    <source>
        <dbReference type="ARBA" id="ARBA00022989"/>
    </source>
</evidence>
<protein>
    <submittedName>
        <fullName evidence="8">G1503 protein</fullName>
    </submittedName>
</protein>
<feature type="transmembrane region" description="Helical" evidence="7">
    <location>
        <begin position="71"/>
        <end position="91"/>
    </location>
</feature>
<comment type="similarity">
    <text evidence="2">Belongs to the jagunal family.</text>
</comment>
<accession>A0ABP1FK93</accession>
<dbReference type="EMBL" id="CAXHTA020000002">
    <property type="protein sequence ID" value="CAL5219629.1"/>
    <property type="molecule type" value="Genomic_DNA"/>
</dbReference>
<keyword evidence="6 7" id="KW-0472">Membrane</keyword>
<comment type="subcellular location">
    <subcellularLocation>
        <location evidence="1">Endoplasmic reticulum membrane</location>
        <topology evidence="1">Multi-pass membrane protein</topology>
    </subcellularLocation>
</comment>
<keyword evidence="9" id="KW-1185">Reference proteome</keyword>
<evidence type="ECO:0000256" key="3">
    <source>
        <dbReference type="ARBA" id="ARBA00022692"/>
    </source>
</evidence>
<dbReference type="Pfam" id="PF07086">
    <property type="entry name" value="Jagunal"/>
    <property type="match status" value="1"/>
</dbReference>
<keyword evidence="5 7" id="KW-1133">Transmembrane helix</keyword>
<feature type="transmembrane region" description="Helical" evidence="7">
    <location>
        <begin position="33"/>
        <end position="51"/>
    </location>
</feature>